<evidence type="ECO:0000313" key="6">
    <source>
        <dbReference type="Proteomes" id="UP000503251"/>
    </source>
</evidence>
<dbReference type="PROSITE" id="PS00211">
    <property type="entry name" value="ABC_TRANSPORTER_1"/>
    <property type="match status" value="1"/>
</dbReference>
<dbReference type="Proteomes" id="UP000503251">
    <property type="component" value="Chromosome"/>
</dbReference>
<dbReference type="Pfam" id="PF00005">
    <property type="entry name" value="ABC_tran"/>
    <property type="match status" value="1"/>
</dbReference>
<feature type="domain" description="ABC transporter" evidence="4">
    <location>
        <begin position="1"/>
        <end position="228"/>
    </location>
</feature>
<keyword evidence="1" id="KW-0813">Transport</keyword>
<gene>
    <name evidence="5" type="ORF">E8L03_12760</name>
</gene>
<proteinExistence type="predicted"/>
<dbReference type="SUPFAM" id="SSF52540">
    <property type="entry name" value="P-loop containing nucleoside triphosphate hydrolases"/>
    <property type="match status" value="1"/>
</dbReference>
<dbReference type="InterPro" id="IPR027417">
    <property type="entry name" value="P-loop_NTPase"/>
</dbReference>
<dbReference type="GO" id="GO:0005524">
    <property type="term" value="F:ATP binding"/>
    <property type="evidence" value="ECO:0007669"/>
    <property type="project" value="UniProtKB-KW"/>
</dbReference>
<sequence>MSLHATLHKNLQHFRLELRLDCGDGELLAIVGPSGSGKTTVLRCLAGLEPLDDGEIRFGQETWCQGNRRHMTPQRRRVGLLSQDALLFPHMTLLQNVRFAAAQDMVPPSALLASMGLEHLQDCKPHEVSGGERQRAALCQVLARMPRLLLLDEPFSALDVENRFILRKRLHAIRTTWKIPVILVTHDLAEATAMADTVLSLRNGREDPAWLERQLRLLHGEESLETAEPEPSSTCYNTIDARYGALS</sequence>
<dbReference type="InterPro" id="IPR003593">
    <property type="entry name" value="AAA+_ATPase"/>
</dbReference>
<dbReference type="PANTHER" id="PTHR42781:SF4">
    <property type="entry name" value="SPERMIDINE_PUTRESCINE IMPORT ATP-BINDING PROTEIN POTA"/>
    <property type="match status" value="1"/>
</dbReference>
<reference evidence="5 6" key="1">
    <citation type="submission" date="2019-04" db="EMBL/GenBank/DDBJ databases">
        <title>Isolation and culture of sulfate reducing bacteria from the cold seep of the South China Sea.</title>
        <authorList>
            <person name="Sun C."/>
            <person name="Liu R."/>
        </authorList>
    </citation>
    <scope>NUCLEOTIDE SEQUENCE [LARGE SCALE GENOMIC DNA]</scope>
    <source>
        <strain evidence="5 6">CS1</strain>
    </source>
</reference>
<evidence type="ECO:0000256" key="2">
    <source>
        <dbReference type="ARBA" id="ARBA00022741"/>
    </source>
</evidence>
<dbReference type="SMART" id="SM00382">
    <property type="entry name" value="AAA"/>
    <property type="match status" value="1"/>
</dbReference>
<evidence type="ECO:0000313" key="5">
    <source>
        <dbReference type="EMBL" id="QJT09755.1"/>
    </source>
</evidence>
<keyword evidence="2" id="KW-0547">Nucleotide-binding</keyword>
<dbReference type="EMBL" id="CP039543">
    <property type="protein sequence ID" value="QJT09755.1"/>
    <property type="molecule type" value="Genomic_DNA"/>
</dbReference>
<evidence type="ECO:0000259" key="4">
    <source>
        <dbReference type="PROSITE" id="PS50893"/>
    </source>
</evidence>
<accession>A0ABX6NJ90</accession>
<protein>
    <submittedName>
        <fullName evidence="5">ATP-binding cassette domain-containing protein</fullName>
    </submittedName>
</protein>
<dbReference type="InterPro" id="IPR003439">
    <property type="entry name" value="ABC_transporter-like_ATP-bd"/>
</dbReference>
<dbReference type="InterPro" id="IPR050093">
    <property type="entry name" value="ABC_SmlMolc_Importer"/>
</dbReference>
<keyword evidence="6" id="KW-1185">Reference proteome</keyword>
<keyword evidence="3 5" id="KW-0067">ATP-binding</keyword>
<dbReference type="RefSeq" id="WP_171267562.1">
    <property type="nucleotide sequence ID" value="NZ_CP039543.1"/>
</dbReference>
<organism evidence="5 6">
    <name type="scientific">Oceanidesulfovibrio marinus</name>
    <dbReference type="NCBI Taxonomy" id="370038"/>
    <lineage>
        <taxon>Bacteria</taxon>
        <taxon>Pseudomonadati</taxon>
        <taxon>Thermodesulfobacteriota</taxon>
        <taxon>Desulfovibrionia</taxon>
        <taxon>Desulfovibrionales</taxon>
        <taxon>Desulfovibrionaceae</taxon>
        <taxon>Oceanidesulfovibrio</taxon>
    </lineage>
</organism>
<name>A0ABX6NJ90_9BACT</name>
<dbReference type="PANTHER" id="PTHR42781">
    <property type="entry name" value="SPERMIDINE/PUTRESCINE IMPORT ATP-BINDING PROTEIN POTA"/>
    <property type="match status" value="1"/>
</dbReference>
<evidence type="ECO:0000256" key="3">
    <source>
        <dbReference type="ARBA" id="ARBA00022840"/>
    </source>
</evidence>
<dbReference type="PROSITE" id="PS50893">
    <property type="entry name" value="ABC_TRANSPORTER_2"/>
    <property type="match status" value="1"/>
</dbReference>
<dbReference type="Gene3D" id="3.40.50.300">
    <property type="entry name" value="P-loop containing nucleotide triphosphate hydrolases"/>
    <property type="match status" value="1"/>
</dbReference>
<evidence type="ECO:0000256" key="1">
    <source>
        <dbReference type="ARBA" id="ARBA00022448"/>
    </source>
</evidence>
<dbReference type="InterPro" id="IPR017871">
    <property type="entry name" value="ABC_transporter-like_CS"/>
</dbReference>